<keyword evidence="3 6" id="KW-0808">Transferase</keyword>
<dbReference type="PRINTS" id="PR02008">
    <property type="entry name" value="RCMTFAMILY"/>
</dbReference>
<dbReference type="InterPro" id="IPR015947">
    <property type="entry name" value="PUA-like_sf"/>
</dbReference>
<keyword evidence="9" id="KW-1185">Reference proteome</keyword>
<proteinExistence type="inferred from homology"/>
<feature type="domain" description="SAM-dependent MTase RsmB/NOP-type" evidence="7">
    <location>
        <begin position="107"/>
        <end position="429"/>
    </location>
</feature>
<evidence type="ECO:0000256" key="3">
    <source>
        <dbReference type="ARBA" id="ARBA00022679"/>
    </source>
</evidence>
<comment type="caution">
    <text evidence="8">The sequence shown here is derived from an EMBL/GenBank/DDBJ whole genome shotgun (WGS) entry which is preliminary data.</text>
</comment>
<dbReference type="PANTHER" id="PTHR22807:SF34">
    <property type="entry name" value="TRNA (CYTOSINE(72)-C(5))-METHYLTRANSFERASE NSUN6"/>
    <property type="match status" value="1"/>
</dbReference>
<dbReference type="EMBL" id="VXIV02003046">
    <property type="protein sequence ID" value="KAF6021408.1"/>
    <property type="molecule type" value="Genomic_DNA"/>
</dbReference>
<evidence type="ECO:0000256" key="2">
    <source>
        <dbReference type="ARBA" id="ARBA00022603"/>
    </source>
</evidence>
<dbReference type="Proteomes" id="UP000593567">
    <property type="component" value="Unassembled WGS sequence"/>
</dbReference>
<feature type="binding site" evidence="6">
    <location>
        <begin position="208"/>
        <end position="214"/>
    </location>
    <ligand>
        <name>S-adenosyl-L-methionine</name>
        <dbReference type="ChEBI" id="CHEBI:59789"/>
    </ligand>
</feature>
<protein>
    <submittedName>
        <fullName evidence="8">NSUN6</fullName>
    </submittedName>
</protein>
<evidence type="ECO:0000313" key="9">
    <source>
        <dbReference type="Proteomes" id="UP000593567"/>
    </source>
</evidence>
<feature type="binding site" evidence="6">
    <location>
        <position position="292"/>
    </location>
    <ligand>
        <name>S-adenosyl-L-methionine</name>
        <dbReference type="ChEBI" id="CHEBI:59789"/>
    </ligand>
</feature>
<reference evidence="8" key="1">
    <citation type="submission" date="2020-06" db="EMBL/GenBank/DDBJ databases">
        <title>Draft genome of Bugula neritina, a colonial animal packing powerful symbionts and potential medicines.</title>
        <authorList>
            <person name="Rayko M."/>
        </authorList>
    </citation>
    <scope>NUCLEOTIDE SEQUENCE [LARGE SCALE GENOMIC DNA]</scope>
    <source>
        <strain evidence="8">Kwan_BN1</strain>
    </source>
</reference>
<evidence type="ECO:0000256" key="4">
    <source>
        <dbReference type="ARBA" id="ARBA00022691"/>
    </source>
</evidence>
<dbReference type="GO" id="GO:0008173">
    <property type="term" value="F:RNA methyltransferase activity"/>
    <property type="evidence" value="ECO:0007669"/>
    <property type="project" value="InterPro"/>
</dbReference>
<evidence type="ECO:0000256" key="1">
    <source>
        <dbReference type="ARBA" id="ARBA00007494"/>
    </source>
</evidence>
<sequence>MLNQYQHLKDNLSQPPSFTTLRCNTLKENAGEILKKVNSELTATKSGHSFKAALHPVLTDLIVITNSGPVHREPVSKEVIVDRLCGMAVLRGSDVFASGLLAMSPSICRGDKVSLYVDLSSTCLRGSLPPYEFKKVYLGNGTSHFNRHEVFSSSTTLSGIGISVEEPLYISPKLNNFLPDLVFPQNLPSCICAHVLDPQPGETVLDMCAAPGGKTCHIGTLMQNSGVLIALDKAKKKMDTLKSNLLKSGCTIAQVYCQDASKSVQDGSSNVSPGVLGSPPYRPETFDRILLDAPCSALGQRPSLSNPITMKELSSYPPLQRKLLIAAVKLLKVGGVLVYSTCTFTSSENEGQISWLLGEFPNIQLESQGKFHLNKESDMRSQFPGCTLSNEQLSLLQSFHPAFIPPTASCMLSPNIDTIGFFIAKLRKFR</sequence>
<dbReference type="Gene3D" id="3.40.50.150">
    <property type="entry name" value="Vaccinia Virus protein VP39"/>
    <property type="match status" value="1"/>
</dbReference>
<dbReference type="PROSITE" id="PS50890">
    <property type="entry name" value="PUA"/>
    <property type="match status" value="1"/>
</dbReference>
<dbReference type="InterPro" id="IPR029063">
    <property type="entry name" value="SAM-dependent_MTases_sf"/>
</dbReference>
<evidence type="ECO:0000313" key="8">
    <source>
        <dbReference type="EMBL" id="KAF6021408.1"/>
    </source>
</evidence>
<evidence type="ECO:0000256" key="5">
    <source>
        <dbReference type="ARBA" id="ARBA00022884"/>
    </source>
</evidence>
<dbReference type="CDD" id="cd21150">
    <property type="entry name" value="PUA_NSun6-like"/>
    <property type="match status" value="1"/>
</dbReference>
<dbReference type="CDD" id="cd02440">
    <property type="entry name" value="AdoMet_MTases"/>
    <property type="match status" value="1"/>
</dbReference>
<keyword evidence="5 6" id="KW-0694">RNA-binding</keyword>
<dbReference type="OrthoDB" id="260824at2759"/>
<dbReference type="PROSITE" id="PS01153">
    <property type="entry name" value="NOL1_NOP2_SUN"/>
    <property type="match status" value="1"/>
</dbReference>
<dbReference type="SUPFAM" id="SSF53335">
    <property type="entry name" value="S-adenosyl-L-methionine-dependent methyltransferases"/>
    <property type="match status" value="1"/>
</dbReference>
<comment type="similarity">
    <text evidence="1 6">Belongs to the class I-like SAM-binding methyltransferase superfamily. RsmB/NOP family.</text>
</comment>
<dbReference type="PROSITE" id="PS51686">
    <property type="entry name" value="SAM_MT_RSMB_NOP"/>
    <property type="match status" value="1"/>
</dbReference>
<name>A0A7J7J7J0_BUGNE</name>
<feature type="active site" description="Nucleophile" evidence="6">
    <location>
        <position position="342"/>
    </location>
</feature>
<keyword evidence="2 6" id="KW-0489">Methyltransferase</keyword>
<feature type="binding site" evidence="6">
    <location>
        <position position="259"/>
    </location>
    <ligand>
        <name>S-adenosyl-L-methionine</name>
        <dbReference type="ChEBI" id="CHEBI:59789"/>
    </ligand>
</feature>
<dbReference type="Pfam" id="PF01189">
    <property type="entry name" value="Methyltr_RsmB-F"/>
    <property type="match status" value="1"/>
</dbReference>
<dbReference type="GO" id="GO:0003723">
    <property type="term" value="F:RNA binding"/>
    <property type="evidence" value="ECO:0007669"/>
    <property type="project" value="UniProtKB-UniRule"/>
</dbReference>
<organism evidence="8 9">
    <name type="scientific">Bugula neritina</name>
    <name type="common">Brown bryozoan</name>
    <name type="synonym">Sertularia neritina</name>
    <dbReference type="NCBI Taxonomy" id="10212"/>
    <lineage>
        <taxon>Eukaryota</taxon>
        <taxon>Metazoa</taxon>
        <taxon>Spiralia</taxon>
        <taxon>Lophotrochozoa</taxon>
        <taxon>Bryozoa</taxon>
        <taxon>Gymnolaemata</taxon>
        <taxon>Cheilostomatida</taxon>
        <taxon>Flustrina</taxon>
        <taxon>Buguloidea</taxon>
        <taxon>Bugulidae</taxon>
        <taxon>Bugula</taxon>
    </lineage>
</organism>
<evidence type="ECO:0000259" key="7">
    <source>
        <dbReference type="PROSITE" id="PS51686"/>
    </source>
</evidence>
<accession>A0A7J7J7J0</accession>
<gene>
    <name evidence="8" type="ORF">EB796_020290</name>
</gene>
<dbReference type="InterPro" id="IPR049560">
    <property type="entry name" value="MeTrfase_RsmB-F_NOP2_cat"/>
</dbReference>
<dbReference type="SUPFAM" id="SSF88697">
    <property type="entry name" value="PUA domain-like"/>
    <property type="match status" value="1"/>
</dbReference>
<evidence type="ECO:0000256" key="6">
    <source>
        <dbReference type="PROSITE-ProRule" id="PRU01023"/>
    </source>
</evidence>
<dbReference type="InterPro" id="IPR001678">
    <property type="entry name" value="MeTrfase_RsmB-F_NOP2_dom"/>
</dbReference>
<dbReference type="InterPro" id="IPR023267">
    <property type="entry name" value="RCMT"/>
</dbReference>
<feature type="binding site" evidence="6">
    <location>
        <position position="232"/>
    </location>
    <ligand>
        <name>S-adenosyl-L-methionine</name>
        <dbReference type="ChEBI" id="CHEBI:59789"/>
    </ligand>
</feature>
<dbReference type="GO" id="GO:0001510">
    <property type="term" value="P:RNA methylation"/>
    <property type="evidence" value="ECO:0007669"/>
    <property type="project" value="InterPro"/>
</dbReference>
<dbReference type="AlphaFoldDB" id="A0A7J7J7J0"/>
<keyword evidence="4 6" id="KW-0949">S-adenosyl-L-methionine</keyword>
<dbReference type="PANTHER" id="PTHR22807">
    <property type="entry name" value="NOP2 YEAST -RELATED NOL1/NOP2/FMU SUN DOMAIN-CONTAINING"/>
    <property type="match status" value="1"/>
</dbReference>
<dbReference type="InterPro" id="IPR018314">
    <property type="entry name" value="RsmB/NOL1/NOP2-like_CS"/>
</dbReference>